<feature type="transmembrane region" description="Helical" evidence="10">
    <location>
        <begin position="383"/>
        <end position="402"/>
    </location>
</feature>
<feature type="domain" description="Protein export membrane protein SecD/SecF C-terminal" evidence="11">
    <location>
        <begin position="363"/>
        <end position="526"/>
    </location>
</feature>
<dbReference type="GO" id="GO:0015450">
    <property type="term" value="F:protein-transporting ATPase activity"/>
    <property type="evidence" value="ECO:0007669"/>
    <property type="project" value="InterPro"/>
</dbReference>
<keyword evidence="15" id="KW-1185">Reference proteome</keyword>
<dbReference type="Pfam" id="PF21760">
    <property type="entry name" value="SecD_1st"/>
    <property type="match status" value="1"/>
</dbReference>
<evidence type="ECO:0000313" key="14">
    <source>
        <dbReference type="EMBL" id="NKE71468.1"/>
    </source>
</evidence>
<evidence type="ECO:0000259" key="11">
    <source>
        <dbReference type="Pfam" id="PF02355"/>
    </source>
</evidence>
<evidence type="ECO:0000259" key="12">
    <source>
        <dbReference type="Pfam" id="PF21760"/>
    </source>
</evidence>
<dbReference type="HAMAP" id="MF_01463_B">
    <property type="entry name" value="SecD_B"/>
    <property type="match status" value="1"/>
</dbReference>
<evidence type="ECO:0000256" key="5">
    <source>
        <dbReference type="ARBA" id="ARBA00022692"/>
    </source>
</evidence>
<evidence type="ECO:0000256" key="9">
    <source>
        <dbReference type="ARBA" id="ARBA00023136"/>
    </source>
</evidence>
<dbReference type="GO" id="GO:0043952">
    <property type="term" value="P:protein transport by the Sec complex"/>
    <property type="evidence" value="ECO:0007669"/>
    <property type="project" value="UniProtKB-UniRule"/>
</dbReference>
<dbReference type="GO" id="GO:0006605">
    <property type="term" value="P:protein targeting"/>
    <property type="evidence" value="ECO:0007669"/>
    <property type="project" value="UniProtKB-UniRule"/>
</dbReference>
<evidence type="ECO:0000256" key="3">
    <source>
        <dbReference type="ARBA" id="ARBA00022475"/>
    </source>
</evidence>
<dbReference type="Pfam" id="PF07549">
    <property type="entry name" value="Sec_GG"/>
    <property type="match status" value="1"/>
</dbReference>
<evidence type="ECO:0000256" key="1">
    <source>
        <dbReference type="ARBA" id="ARBA00004651"/>
    </source>
</evidence>
<name>A0A7X6IBB6_9BACT</name>
<dbReference type="Gene3D" id="3.30.1360.200">
    <property type="match status" value="1"/>
</dbReference>
<dbReference type="Proteomes" id="UP000534783">
    <property type="component" value="Unassembled WGS sequence"/>
</dbReference>
<dbReference type="Gene3D" id="3.30.70.3400">
    <property type="match status" value="2"/>
</dbReference>
<keyword evidence="6 10" id="KW-0653">Protein transport</keyword>
<feature type="transmembrane region" description="Helical" evidence="10">
    <location>
        <begin position="407"/>
        <end position="427"/>
    </location>
</feature>
<keyword evidence="5 10" id="KW-0812">Transmembrane</keyword>
<dbReference type="AlphaFoldDB" id="A0A7X6IBB6"/>
<dbReference type="Pfam" id="PF02355">
    <property type="entry name" value="SecD_SecF_C"/>
    <property type="match status" value="1"/>
</dbReference>
<comment type="similarity">
    <text evidence="10">Belongs to the SecD/SecF family. SecD subfamily.</text>
</comment>
<dbReference type="FunFam" id="1.20.1640.10:FF:000004">
    <property type="entry name" value="Protein translocase subunit SecD"/>
    <property type="match status" value="1"/>
</dbReference>
<proteinExistence type="inferred from homology"/>
<feature type="transmembrane region" description="Helical" evidence="10">
    <location>
        <begin position="433"/>
        <end position="454"/>
    </location>
</feature>
<dbReference type="PANTHER" id="PTHR30081:SF1">
    <property type="entry name" value="PROTEIN TRANSLOCASE SUBUNIT SECD"/>
    <property type="match status" value="1"/>
</dbReference>
<dbReference type="InterPro" id="IPR022645">
    <property type="entry name" value="SecD/SecF_bac"/>
</dbReference>
<dbReference type="SUPFAM" id="SSF82866">
    <property type="entry name" value="Multidrug efflux transporter AcrB transmembrane domain"/>
    <property type="match status" value="1"/>
</dbReference>
<evidence type="ECO:0000259" key="13">
    <source>
        <dbReference type="Pfam" id="PF22599"/>
    </source>
</evidence>
<reference evidence="14 15" key="1">
    <citation type="journal article" date="2020" name="Nature">
        <title>Bacterial chemolithoautotrophy via manganese oxidation.</title>
        <authorList>
            <person name="Yu H."/>
            <person name="Leadbetter J.R."/>
        </authorList>
    </citation>
    <scope>NUCLEOTIDE SEQUENCE [LARGE SCALE GENOMIC DNA]</scope>
    <source>
        <strain evidence="14 15">Mn-1</strain>
    </source>
</reference>
<dbReference type="GO" id="GO:0005886">
    <property type="term" value="C:plasma membrane"/>
    <property type="evidence" value="ECO:0007669"/>
    <property type="project" value="UniProtKB-SubCell"/>
</dbReference>
<keyword evidence="8 10" id="KW-0811">Translocation</keyword>
<evidence type="ECO:0000313" key="15">
    <source>
        <dbReference type="Proteomes" id="UP000534783"/>
    </source>
</evidence>
<feature type="domain" description="SecDF P1 head subdomain" evidence="13">
    <location>
        <begin position="257"/>
        <end position="361"/>
    </location>
</feature>
<dbReference type="InterPro" id="IPR022646">
    <property type="entry name" value="SecD/SecF_CS"/>
</dbReference>
<keyword evidence="3 10" id="KW-1003">Cell membrane</keyword>
<keyword evidence="7 10" id="KW-1133">Transmembrane helix</keyword>
<comment type="subcellular location">
    <subcellularLocation>
        <location evidence="1 10">Cell membrane</location>
        <topology evidence="1 10">Multi-pass membrane protein</topology>
    </subcellularLocation>
</comment>
<dbReference type="InterPro" id="IPR048631">
    <property type="entry name" value="SecD_1st"/>
</dbReference>
<evidence type="ECO:0000256" key="8">
    <source>
        <dbReference type="ARBA" id="ARBA00023010"/>
    </source>
</evidence>
<dbReference type="Gene3D" id="1.20.1640.10">
    <property type="entry name" value="Multidrug efflux transporter AcrB transmembrane domain"/>
    <property type="match status" value="1"/>
</dbReference>
<keyword evidence="9 10" id="KW-0472">Membrane</keyword>
<feature type="domain" description="Protein translocase subunit SecDF P1" evidence="12">
    <location>
        <begin position="151"/>
        <end position="209"/>
    </location>
</feature>
<dbReference type="NCBIfam" id="TIGR01129">
    <property type="entry name" value="secD"/>
    <property type="match status" value="1"/>
</dbReference>
<evidence type="ECO:0000256" key="7">
    <source>
        <dbReference type="ARBA" id="ARBA00022989"/>
    </source>
</evidence>
<dbReference type="InterPro" id="IPR022813">
    <property type="entry name" value="SecD/SecF_arch_bac"/>
</dbReference>
<dbReference type="InterPro" id="IPR048634">
    <property type="entry name" value="SecD_SecF_C"/>
</dbReference>
<dbReference type="RefSeq" id="WP_168060126.1">
    <property type="nucleotide sequence ID" value="NZ_VTOW01000002.1"/>
</dbReference>
<dbReference type="FunFam" id="3.30.1360.200:FF:000002">
    <property type="entry name" value="Preprotein translocase subunit SecD"/>
    <property type="match status" value="1"/>
</dbReference>
<comment type="caution">
    <text evidence="14">The sequence shown here is derived from an EMBL/GenBank/DDBJ whole genome shotgun (WGS) entry which is preliminary data.</text>
</comment>
<organism evidence="14 15">
    <name type="scientific">Candidatus Manganitrophus noduliformans</name>
    <dbReference type="NCBI Taxonomy" id="2606439"/>
    <lineage>
        <taxon>Bacteria</taxon>
        <taxon>Pseudomonadati</taxon>
        <taxon>Nitrospirota</taxon>
        <taxon>Nitrospiria</taxon>
        <taxon>Candidatus Troglogloeales</taxon>
        <taxon>Candidatus Manganitrophaceae</taxon>
        <taxon>Candidatus Manganitrophus</taxon>
    </lineage>
</organism>
<gene>
    <name evidence="10 14" type="primary">secD</name>
    <name evidence="14" type="ORF">MNODULE_12030</name>
</gene>
<comment type="subunit">
    <text evidence="10">Forms a complex with SecF. Part of the essential Sec protein translocation apparatus which comprises SecA, SecYEG and auxiliary proteins SecDF. Other proteins may also be involved.</text>
</comment>
<evidence type="ECO:0000256" key="6">
    <source>
        <dbReference type="ARBA" id="ARBA00022927"/>
    </source>
</evidence>
<feature type="transmembrane region" description="Helical" evidence="10">
    <location>
        <begin position="506"/>
        <end position="530"/>
    </location>
</feature>
<protein>
    <recommendedName>
        <fullName evidence="10">Protein translocase subunit SecD</fullName>
    </recommendedName>
</protein>
<dbReference type="GO" id="GO:0065002">
    <property type="term" value="P:intracellular protein transmembrane transport"/>
    <property type="evidence" value="ECO:0007669"/>
    <property type="project" value="UniProtKB-UniRule"/>
</dbReference>
<keyword evidence="4" id="KW-0997">Cell inner membrane</keyword>
<evidence type="ECO:0000256" key="4">
    <source>
        <dbReference type="ARBA" id="ARBA00022519"/>
    </source>
</evidence>
<dbReference type="InterPro" id="IPR055344">
    <property type="entry name" value="SecD_SecF_C_bact"/>
</dbReference>
<dbReference type="Pfam" id="PF22599">
    <property type="entry name" value="SecDF_P1_head"/>
    <property type="match status" value="1"/>
</dbReference>
<sequence length="544" mass="59869">MKKGIRGRLIFILLTVFVSIVFFLPSTPLYSKLPSWWGRFFPDKGITLGLDLQGGMHLVMEVEGEKAVDNTVERTTESLKRSLEEKNLAAQSIRREGRDILLSFAPENKEAISKILDEDYPNLATKQSGSGEMVLTLRESEVNRILESATSQALETIRNRIDQFGVTEPLIQQQGADEILVQLPGVKEPQRAIALIGRTAQLEFKLVDDENPIARQFPLEIEADQEAAFVQEYQAQIPPDDQILFERMVNEETGKVTKRPFLVKRQAALSGDLLSDARVSIGDFNTPYVALTFDPVGARLFEKVTEENRRRRLAIVLDNTVYSAPVIQERISGGRAQISGTFTMDQANDLSIVLRAGALPAPVKIIQNVTVGPSLGQDSVENGLKAGMIGTLLVVSFMVVYYRASGLLADLTMVLNIVLLLGAMAALNATLTLPGIAGIILTIGMSVDANVLIFERIRDELRAGKPVRLAVDAGYTKAFSSIFDSNVTTLITSFVLFLFGTGPIKGFAVTLSLGVMFNLFTALIGTKVVYDFINSRWKLQRLSI</sequence>
<comment type="caution">
    <text evidence="10">Lacks conserved residue(s) required for the propagation of feature annotation.</text>
</comment>
<dbReference type="InterPro" id="IPR005791">
    <property type="entry name" value="SecD"/>
</dbReference>
<dbReference type="PANTHER" id="PTHR30081">
    <property type="entry name" value="PROTEIN-EXPORT MEMBRANE PROTEIN SEC"/>
    <property type="match status" value="1"/>
</dbReference>
<evidence type="ECO:0000256" key="10">
    <source>
        <dbReference type="HAMAP-Rule" id="MF_01463"/>
    </source>
</evidence>
<dbReference type="InterPro" id="IPR054384">
    <property type="entry name" value="SecDF_P1_head"/>
</dbReference>
<keyword evidence="2 10" id="KW-0813">Transport</keyword>
<dbReference type="EMBL" id="VTOW01000002">
    <property type="protein sequence ID" value="NKE71468.1"/>
    <property type="molecule type" value="Genomic_DNA"/>
</dbReference>
<accession>A0A7X6IBB6</accession>
<evidence type="ECO:0000256" key="2">
    <source>
        <dbReference type="ARBA" id="ARBA00022448"/>
    </source>
</evidence>
<dbReference type="PRINTS" id="PR01755">
    <property type="entry name" value="SECFTRNLCASE"/>
</dbReference>
<feature type="transmembrane region" description="Helical" evidence="10">
    <location>
        <begin position="475"/>
        <end position="500"/>
    </location>
</feature>
<dbReference type="NCBIfam" id="TIGR00916">
    <property type="entry name" value="2A0604s01"/>
    <property type="match status" value="1"/>
</dbReference>
<comment type="function">
    <text evidence="10">Part of the Sec protein translocase complex. Interacts with the SecYEG preprotein conducting channel. SecDF uses the proton motive force (PMF) to complete protein translocation after the ATP-dependent function of SecA.</text>
</comment>